<name>G3AGE2_SPAPN</name>
<keyword evidence="4" id="KW-0812">Transmembrane</keyword>
<comment type="subcellular location">
    <subcellularLocation>
        <location evidence="1">Membrane</location>
    </subcellularLocation>
</comment>
<dbReference type="PANTHER" id="PTHR28185">
    <property type="entry name" value="MITOCHONDRIAL DISTRIBUTION AND MORPHOLOGY PROTEIN 34"/>
    <property type="match status" value="1"/>
</dbReference>
<dbReference type="Pfam" id="PF26545">
    <property type="entry name" value="Mdm34_N"/>
    <property type="match status" value="1"/>
</dbReference>
<dbReference type="RefSeq" id="XP_007372693.1">
    <property type="nucleotide sequence ID" value="XM_007372631.1"/>
</dbReference>
<keyword evidence="13" id="KW-1185">Reference proteome</keyword>
<dbReference type="Proteomes" id="UP000000709">
    <property type="component" value="Unassembled WGS sequence"/>
</dbReference>
<dbReference type="KEGG" id="spaa:SPAPADRAFT_58499"/>
<dbReference type="InParanoid" id="G3AGE2"/>
<proteinExistence type="predicted"/>
<dbReference type="GO" id="GO:1990456">
    <property type="term" value="P:mitochondrion-endoplasmic reticulum membrane tethering"/>
    <property type="evidence" value="ECO:0007669"/>
    <property type="project" value="TreeGrafter"/>
</dbReference>
<dbReference type="InterPro" id="IPR031468">
    <property type="entry name" value="SMP_LBD"/>
</dbReference>
<feature type="coiled-coil region" evidence="10">
    <location>
        <begin position="94"/>
        <end position="121"/>
    </location>
</feature>
<evidence type="ECO:0000256" key="5">
    <source>
        <dbReference type="ARBA" id="ARBA00022787"/>
    </source>
</evidence>
<evidence type="ECO:0000256" key="10">
    <source>
        <dbReference type="SAM" id="Coils"/>
    </source>
</evidence>
<dbReference type="InterPro" id="IPR027536">
    <property type="entry name" value="MDM34"/>
</dbReference>
<keyword evidence="2" id="KW-0813">Transport</keyword>
<dbReference type="AlphaFoldDB" id="G3AGE2"/>
<evidence type="ECO:0000256" key="7">
    <source>
        <dbReference type="ARBA" id="ARBA00023121"/>
    </source>
</evidence>
<accession>G3AGE2</accession>
<organism evidence="13">
    <name type="scientific">Spathaspora passalidarum (strain NRRL Y-27907 / 11-Y1)</name>
    <dbReference type="NCBI Taxonomy" id="619300"/>
    <lineage>
        <taxon>Eukaryota</taxon>
        <taxon>Fungi</taxon>
        <taxon>Dikarya</taxon>
        <taxon>Ascomycota</taxon>
        <taxon>Saccharomycotina</taxon>
        <taxon>Pichiomycetes</taxon>
        <taxon>Debaryomycetaceae</taxon>
        <taxon>Spathaspora</taxon>
    </lineage>
</organism>
<evidence type="ECO:0000259" key="11">
    <source>
        <dbReference type="PROSITE" id="PS51847"/>
    </source>
</evidence>
<protein>
    <recommendedName>
        <fullName evidence="11">SMP-LTD domain-containing protein</fullName>
    </recommendedName>
</protein>
<reference evidence="12 13" key="1">
    <citation type="journal article" date="2011" name="Proc. Natl. Acad. Sci. U.S.A.">
        <title>Comparative genomics of xylose-fermenting fungi for enhanced biofuel production.</title>
        <authorList>
            <person name="Wohlbach D.J."/>
            <person name="Kuo A."/>
            <person name="Sato T.K."/>
            <person name="Potts K.M."/>
            <person name="Salamov A.A."/>
            <person name="LaButti K.M."/>
            <person name="Sun H."/>
            <person name="Clum A."/>
            <person name="Pangilinan J.L."/>
            <person name="Lindquist E.A."/>
            <person name="Lucas S."/>
            <person name="Lapidus A."/>
            <person name="Jin M."/>
            <person name="Gunawan C."/>
            <person name="Balan V."/>
            <person name="Dale B.E."/>
            <person name="Jeffries T.W."/>
            <person name="Zinkel R."/>
            <person name="Barry K.W."/>
            <person name="Grigoriev I.V."/>
            <person name="Gasch A.P."/>
        </authorList>
    </citation>
    <scope>NUCLEOTIDE SEQUENCE [LARGE SCALE GENOMIC DNA]</scope>
    <source>
        <strain evidence="13">NRRL Y-27907 / 11-Y1</strain>
    </source>
</reference>
<evidence type="ECO:0000256" key="8">
    <source>
        <dbReference type="ARBA" id="ARBA00023128"/>
    </source>
</evidence>
<dbReference type="GO" id="GO:0007005">
    <property type="term" value="P:mitochondrion organization"/>
    <property type="evidence" value="ECO:0007669"/>
    <property type="project" value="InterPro"/>
</dbReference>
<keyword evidence="9" id="KW-0472">Membrane</keyword>
<evidence type="ECO:0000256" key="1">
    <source>
        <dbReference type="ARBA" id="ARBA00004370"/>
    </source>
</evidence>
<evidence type="ECO:0000256" key="3">
    <source>
        <dbReference type="ARBA" id="ARBA00022452"/>
    </source>
</evidence>
<dbReference type="EMBL" id="GL996499">
    <property type="protein sequence ID" value="EGW35281.1"/>
    <property type="molecule type" value="Genomic_DNA"/>
</dbReference>
<dbReference type="PROSITE" id="PS51847">
    <property type="entry name" value="SMP"/>
    <property type="match status" value="1"/>
</dbReference>
<dbReference type="STRING" id="619300.G3AGE2"/>
<keyword evidence="10" id="KW-0175">Coiled coil</keyword>
<keyword evidence="8" id="KW-0496">Mitochondrion</keyword>
<dbReference type="OrthoDB" id="17927at2759"/>
<evidence type="ECO:0000256" key="6">
    <source>
        <dbReference type="ARBA" id="ARBA00023055"/>
    </source>
</evidence>
<dbReference type="PANTHER" id="PTHR28185:SF1">
    <property type="entry name" value="MITOCHONDRIAL DISTRIBUTION AND MORPHOLOGY PROTEIN 34"/>
    <property type="match status" value="1"/>
</dbReference>
<dbReference type="GO" id="GO:0015914">
    <property type="term" value="P:phospholipid transport"/>
    <property type="evidence" value="ECO:0007669"/>
    <property type="project" value="TreeGrafter"/>
</dbReference>
<feature type="domain" description="SMP-LTD" evidence="11">
    <location>
        <begin position="1"/>
        <end position="105"/>
    </location>
</feature>
<keyword evidence="5" id="KW-1000">Mitochondrion outer membrane</keyword>
<dbReference type="GO" id="GO:0032865">
    <property type="term" value="C:ERMES complex"/>
    <property type="evidence" value="ECO:0007669"/>
    <property type="project" value="InterPro"/>
</dbReference>
<keyword evidence="3" id="KW-1134">Transmembrane beta strand</keyword>
<dbReference type="eggNOG" id="ENOG502QT3W">
    <property type="taxonomic scope" value="Eukaryota"/>
</dbReference>
<evidence type="ECO:0000313" key="13">
    <source>
        <dbReference type="Proteomes" id="UP000000709"/>
    </source>
</evidence>
<keyword evidence="7" id="KW-0446">Lipid-binding</keyword>
<dbReference type="OMA" id="PPMIMEN"/>
<dbReference type="HOGENOM" id="CLU_476594_0_0_1"/>
<evidence type="ECO:0000313" key="12">
    <source>
        <dbReference type="EMBL" id="EGW35281.1"/>
    </source>
</evidence>
<evidence type="ECO:0000256" key="9">
    <source>
        <dbReference type="ARBA" id="ARBA00023136"/>
    </source>
</evidence>
<dbReference type="InterPro" id="IPR058825">
    <property type="entry name" value="MDM34_N"/>
</dbReference>
<gene>
    <name evidence="12" type="ORF">SPAPADRAFT_58499</name>
</gene>
<sequence length="460" mass="51963">MEKDENFTTPSFLLSNEQFALPLDLKLSDIKISGIGIIVFSKTKGLTLVFRNDPLDSINVNSTFDTVQVLANFLQKQIENQIRDLFRETLPTLIHQFSLKYLNLENNINEIRSKLAAASVAAGSANTISSTSSLKMLDDEEDFTLIYSSENLYQISQLFKSRETMSLNIPKFRNVIQRTHLNKFTKNYPNLLNSLYMNNLDLKKYVVPTTAKGIPIDILTEEKNYNKVDEIIHEISSIQANSFYKYTKTDEHKPVKPKRRTIKLGKKKKTQQKEQAREPVTPVVAQEVKFEPPMIMENVSTPTLIDAMSMSVSSSVNSIIKPKSTTSEVSSGKVILQPKPLRSNNASSTNLYQDFKATTIRESNECSTPRLYEKVLNNGGVGLGNAIFNFPPRTISTSPIKTHDKKSINHIDINKISKRIQELTNEKHSRPPMNLHESFYGGNAGFMESFASVPPPPPYY</sequence>
<dbReference type="GeneID" id="18872473"/>
<evidence type="ECO:0000256" key="2">
    <source>
        <dbReference type="ARBA" id="ARBA00022448"/>
    </source>
</evidence>
<dbReference type="GO" id="GO:0008289">
    <property type="term" value="F:lipid binding"/>
    <property type="evidence" value="ECO:0007669"/>
    <property type="project" value="UniProtKB-KW"/>
</dbReference>
<evidence type="ECO:0000256" key="4">
    <source>
        <dbReference type="ARBA" id="ARBA00022692"/>
    </source>
</evidence>
<keyword evidence="6" id="KW-0445">Lipid transport</keyword>